<protein>
    <recommendedName>
        <fullName evidence="1">Beta-xylosidase C-terminal Concanavalin A-like domain-containing protein</fullName>
    </recommendedName>
</protein>
<dbReference type="SUPFAM" id="SSF49899">
    <property type="entry name" value="Concanavalin A-like lectins/glucanases"/>
    <property type="match status" value="1"/>
</dbReference>
<organism evidence="2 3">
    <name type="scientific">Pedobacter rhodius</name>
    <dbReference type="NCBI Taxonomy" id="3004098"/>
    <lineage>
        <taxon>Bacteria</taxon>
        <taxon>Pseudomonadati</taxon>
        <taxon>Bacteroidota</taxon>
        <taxon>Sphingobacteriia</taxon>
        <taxon>Sphingobacteriales</taxon>
        <taxon>Sphingobacteriaceae</taxon>
        <taxon>Pedobacter</taxon>
    </lineage>
</organism>
<evidence type="ECO:0000259" key="1">
    <source>
        <dbReference type="Pfam" id="PF17851"/>
    </source>
</evidence>
<comment type="caution">
    <text evidence="2">The sequence shown here is derived from an EMBL/GenBank/DDBJ whole genome shotgun (WGS) entry which is preliminary data.</text>
</comment>
<dbReference type="InterPro" id="IPR013320">
    <property type="entry name" value="ConA-like_dom_sf"/>
</dbReference>
<dbReference type="RefSeq" id="WP_269414557.1">
    <property type="nucleotide sequence ID" value="NZ_JAPWGL010000001.1"/>
</dbReference>
<gene>
    <name evidence="2" type="ORF">O0931_02600</name>
</gene>
<evidence type="ECO:0000313" key="3">
    <source>
        <dbReference type="Proteomes" id="UP001144341"/>
    </source>
</evidence>
<dbReference type="Gene3D" id="2.60.120.200">
    <property type="match status" value="1"/>
</dbReference>
<reference evidence="2" key="1">
    <citation type="submission" date="2022-12" db="EMBL/GenBank/DDBJ databases">
        <title>Genome sequence of SJ11.</title>
        <authorList>
            <person name="Woo H."/>
        </authorList>
    </citation>
    <scope>NUCLEOTIDE SEQUENCE</scope>
    <source>
        <strain evidence="2">SJ11</strain>
    </source>
</reference>
<dbReference type="Pfam" id="PF17851">
    <property type="entry name" value="GH43_C2"/>
    <property type="match status" value="1"/>
</dbReference>
<dbReference type="EMBL" id="JAPWGL010000001">
    <property type="protein sequence ID" value="MCZ4222179.1"/>
    <property type="molecule type" value="Genomic_DNA"/>
</dbReference>
<evidence type="ECO:0000313" key="2">
    <source>
        <dbReference type="EMBL" id="MCZ4222179.1"/>
    </source>
</evidence>
<feature type="domain" description="Beta-xylosidase C-terminal Concanavalin A-like" evidence="1">
    <location>
        <begin position="8"/>
        <end position="79"/>
    </location>
</feature>
<name>A0ABT4KTL9_9SPHI</name>
<dbReference type="Proteomes" id="UP001144341">
    <property type="component" value="Unassembled WGS sequence"/>
</dbReference>
<proteinExistence type="predicted"/>
<keyword evidence="3" id="KW-1185">Reference proteome</keyword>
<dbReference type="InterPro" id="IPR041542">
    <property type="entry name" value="GH43_C2"/>
</dbReference>
<sequence length="83" mass="9498">MNVGPVVKNDATSIWLKTSWNLSGMANFHFSTDGIKFFPLGHPYQITNFGNYLGAKIGLFSLNDINDKGFVDFDWFHYQFTNK</sequence>
<accession>A0ABT4KTL9</accession>